<dbReference type="RefSeq" id="WP_115375353.1">
    <property type="nucleotide sequence ID" value="NZ_QASA01000001.1"/>
</dbReference>
<protein>
    <recommendedName>
        <fullName evidence="4">DUF3575 domain-containing protein</fullName>
    </recommendedName>
</protein>
<keyword evidence="3" id="KW-1185">Reference proteome</keyword>
<name>A0A369QP53_9BACT</name>
<comment type="caution">
    <text evidence="2">The sequence shown here is derived from an EMBL/GenBank/DDBJ whole genome shotgun (WGS) entry which is preliminary data.</text>
</comment>
<dbReference type="AlphaFoldDB" id="A0A369QP53"/>
<evidence type="ECO:0000313" key="2">
    <source>
        <dbReference type="EMBL" id="RDC66504.1"/>
    </source>
</evidence>
<dbReference type="Proteomes" id="UP000253919">
    <property type="component" value="Unassembled WGS sequence"/>
</dbReference>
<dbReference type="EMBL" id="QASA01000001">
    <property type="protein sequence ID" value="RDC66504.1"/>
    <property type="molecule type" value="Genomic_DNA"/>
</dbReference>
<gene>
    <name evidence="2" type="ORF">AHMF7616_05135</name>
</gene>
<proteinExistence type="predicted"/>
<reference evidence="2 3" key="1">
    <citation type="submission" date="2018-04" db="EMBL/GenBank/DDBJ databases">
        <title>Adhaeribacter sp. HMF7616 genome sequencing and assembly.</title>
        <authorList>
            <person name="Kang H."/>
            <person name="Kang J."/>
            <person name="Cha I."/>
            <person name="Kim H."/>
            <person name="Joh K."/>
        </authorList>
    </citation>
    <scope>NUCLEOTIDE SEQUENCE [LARGE SCALE GENOMIC DNA]</scope>
    <source>
        <strain evidence="2 3">HMF7616</strain>
    </source>
</reference>
<keyword evidence="1" id="KW-0732">Signal</keyword>
<evidence type="ECO:0000313" key="3">
    <source>
        <dbReference type="Proteomes" id="UP000253919"/>
    </source>
</evidence>
<evidence type="ECO:0008006" key="4">
    <source>
        <dbReference type="Google" id="ProtNLM"/>
    </source>
</evidence>
<feature type="signal peptide" evidence="1">
    <location>
        <begin position="1"/>
        <end position="19"/>
    </location>
</feature>
<accession>A0A369QP53</accession>
<evidence type="ECO:0000256" key="1">
    <source>
        <dbReference type="SAM" id="SignalP"/>
    </source>
</evidence>
<feature type="chain" id="PRO_5017041861" description="DUF3575 domain-containing protein" evidence="1">
    <location>
        <begin position="20"/>
        <end position="227"/>
    </location>
</feature>
<dbReference type="OrthoDB" id="893066at2"/>
<sequence length="227" mass="26910">MKFLFLIACGIVISVNAFCQPDSTRTWQVRLAPLSIIDPRTPALQVGLQKRLSRRLAFSAEYGLASLGWLQPKNSKSPWHNFRYQKVRTEVKYFLGLKKEIDFKQLQPYVSVETFLLPQNYTKQNDYFWRDPVSYHYDFSKIQKTVWGNCLKIGLESNINRNWVMDFYWGLGVRSIFIKHHRLVNLRPEEEPYMLKEWFSGDDKDKIAGWQQTLHVALGFKLGYYIW</sequence>
<organism evidence="2 3">
    <name type="scientific">Adhaeribacter pallidiroseus</name>
    <dbReference type="NCBI Taxonomy" id="2072847"/>
    <lineage>
        <taxon>Bacteria</taxon>
        <taxon>Pseudomonadati</taxon>
        <taxon>Bacteroidota</taxon>
        <taxon>Cytophagia</taxon>
        <taxon>Cytophagales</taxon>
        <taxon>Hymenobacteraceae</taxon>
        <taxon>Adhaeribacter</taxon>
    </lineage>
</organism>